<dbReference type="InterPro" id="IPR001164">
    <property type="entry name" value="ArfGAP_dom"/>
</dbReference>
<dbReference type="GO" id="GO:0008270">
    <property type="term" value="F:zinc ion binding"/>
    <property type="evidence" value="ECO:0007669"/>
    <property type="project" value="UniProtKB-KW"/>
</dbReference>
<evidence type="ECO:0000256" key="3">
    <source>
        <dbReference type="ARBA" id="ARBA00022833"/>
    </source>
</evidence>
<dbReference type="Gramene" id="ONK58340">
    <property type="protein sequence ID" value="ONK58340"/>
    <property type="gene ID" value="A4U43_C09F11200"/>
</dbReference>
<feature type="compositionally biased region" description="Basic and acidic residues" evidence="5">
    <location>
        <begin position="122"/>
        <end position="145"/>
    </location>
</feature>
<evidence type="ECO:0000256" key="5">
    <source>
        <dbReference type="SAM" id="MobiDB-lite"/>
    </source>
</evidence>
<dbReference type="PRINTS" id="PR00405">
    <property type="entry name" value="REVINTRACTNG"/>
</dbReference>
<name>A0A5P1E703_ASPOF</name>
<dbReference type="InterPro" id="IPR037278">
    <property type="entry name" value="ARFGAP/RecO"/>
</dbReference>
<keyword evidence="1" id="KW-0479">Metal-binding</keyword>
<dbReference type="Proteomes" id="UP000243459">
    <property type="component" value="Chromosome 9"/>
</dbReference>
<gene>
    <name evidence="7" type="ORF">A4U43_C09F11200</name>
</gene>
<dbReference type="InterPro" id="IPR038508">
    <property type="entry name" value="ArfGAP_dom_sf"/>
</dbReference>
<proteinExistence type="predicted"/>
<dbReference type="FunFam" id="1.10.220.150:FF:000005">
    <property type="entry name" value="Arf-GAP domain and FG repeat-containing protein 1"/>
    <property type="match status" value="1"/>
</dbReference>
<dbReference type="PANTHER" id="PTHR46085">
    <property type="entry name" value="ARFGAP/RECO-RELATED"/>
    <property type="match status" value="1"/>
</dbReference>
<organism evidence="7 8">
    <name type="scientific">Asparagus officinalis</name>
    <name type="common">Garden asparagus</name>
    <dbReference type="NCBI Taxonomy" id="4686"/>
    <lineage>
        <taxon>Eukaryota</taxon>
        <taxon>Viridiplantae</taxon>
        <taxon>Streptophyta</taxon>
        <taxon>Embryophyta</taxon>
        <taxon>Tracheophyta</taxon>
        <taxon>Spermatophyta</taxon>
        <taxon>Magnoliopsida</taxon>
        <taxon>Liliopsida</taxon>
        <taxon>Asparagales</taxon>
        <taxon>Asparagaceae</taxon>
        <taxon>Asparagoideae</taxon>
        <taxon>Asparagus</taxon>
    </lineage>
</organism>
<dbReference type="SMART" id="SM00105">
    <property type="entry name" value="ArfGap"/>
    <property type="match status" value="1"/>
</dbReference>
<dbReference type="OMA" id="SWLPQNT"/>
<accession>A0A5P1E703</accession>
<keyword evidence="8" id="KW-1185">Reference proteome</keyword>
<dbReference type="EMBL" id="CM007389">
    <property type="protein sequence ID" value="ONK58340.1"/>
    <property type="molecule type" value="Genomic_DNA"/>
</dbReference>
<dbReference type="PROSITE" id="PS50115">
    <property type="entry name" value="ARFGAP"/>
    <property type="match status" value="1"/>
</dbReference>
<dbReference type="Pfam" id="PF01412">
    <property type="entry name" value="ArfGap"/>
    <property type="match status" value="1"/>
</dbReference>
<dbReference type="InterPro" id="IPR044820">
    <property type="entry name" value="AGD14-like"/>
</dbReference>
<evidence type="ECO:0000256" key="1">
    <source>
        <dbReference type="ARBA" id="ARBA00022723"/>
    </source>
</evidence>
<dbReference type="AlphaFoldDB" id="A0A5P1E703"/>
<keyword evidence="3" id="KW-0862">Zinc</keyword>
<feature type="region of interest" description="Disordered" evidence="5">
    <location>
        <begin position="637"/>
        <end position="665"/>
    </location>
</feature>
<dbReference type="GO" id="GO:0005096">
    <property type="term" value="F:GTPase activator activity"/>
    <property type="evidence" value="ECO:0007669"/>
    <property type="project" value="InterPro"/>
</dbReference>
<dbReference type="SUPFAM" id="SSF57863">
    <property type="entry name" value="ArfGap/RecO-like zinc finger"/>
    <property type="match status" value="1"/>
</dbReference>
<evidence type="ECO:0000256" key="2">
    <source>
        <dbReference type="ARBA" id="ARBA00022771"/>
    </source>
</evidence>
<evidence type="ECO:0000313" key="7">
    <source>
        <dbReference type="EMBL" id="ONK58340.1"/>
    </source>
</evidence>
<feature type="region of interest" description="Disordered" evidence="5">
    <location>
        <begin position="122"/>
        <end position="188"/>
    </location>
</feature>
<evidence type="ECO:0000259" key="6">
    <source>
        <dbReference type="PROSITE" id="PS50115"/>
    </source>
</evidence>
<keyword evidence="2 4" id="KW-0863">Zinc-finger</keyword>
<reference evidence="8" key="1">
    <citation type="journal article" date="2017" name="Nat. Commun.">
        <title>The asparagus genome sheds light on the origin and evolution of a young Y chromosome.</title>
        <authorList>
            <person name="Harkess A."/>
            <person name="Zhou J."/>
            <person name="Xu C."/>
            <person name="Bowers J.E."/>
            <person name="Van der Hulst R."/>
            <person name="Ayyampalayam S."/>
            <person name="Mercati F."/>
            <person name="Riccardi P."/>
            <person name="McKain M.R."/>
            <person name="Kakrana A."/>
            <person name="Tang H."/>
            <person name="Ray J."/>
            <person name="Groenendijk J."/>
            <person name="Arikit S."/>
            <person name="Mathioni S.M."/>
            <person name="Nakano M."/>
            <person name="Shan H."/>
            <person name="Telgmann-Rauber A."/>
            <person name="Kanno A."/>
            <person name="Yue Z."/>
            <person name="Chen H."/>
            <person name="Li W."/>
            <person name="Chen Y."/>
            <person name="Xu X."/>
            <person name="Zhang Y."/>
            <person name="Luo S."/>
            <person name="Chen H."/>
            <person name="Gao J."/>
            <person name="Mao Z."/>
            <person name="Pires J.C."/>
            <person name="Luo M."/>
            <person name="Kudrna D."/>
            <person name="Wing R.A."/>
            <person name="Meyers B.C."/>
            <person name="Yi K."/>
            <person name="Kong H."/>
            <person name="Lavrijsen P."/>
            <person name="Sunseri F."/>
            <person name="Falavigna A."/>
            <person name="Ye Y."/>
            <person name="Leebens-Mack J.H."/>
            <person name="Chen G."/>
        </authorList>
    </citation>
    <scope>NUCLEOTIDE SEQUENCE [LARGE SCALE GENOMIC DNA]</scope>
    <source>
        <strain evidence="8">cv. DH0086</strain>
    </source>
</reference>
<protein>
    <recommendedName>
        <fullName evidence="6">Arf-GAP domain-containing protein</fullName>
    </recommendedName>
</protein>
<dbReference type="PANTHER" id="PTHR46085:SF4">
    <property type="entry name" value="ADP-RIBOSYLATION FACTOR GTPASE-ACTIVATING PROTEIN AGD14-RELATED"/>
    <property type="match status" value="1"/>
</dbReference>
<evidence type="ECO:0000256" key="4">
    <source>
        <dbReference type="PROSITE-ProRule" id="PRU00288"/>
    </source>
</evidence>
<dbReference type="OrthoDB" id="6036at2759"/>
<feature type="compositionally biased region" description="Basic and acidic residues" evidence="5">
    <location>
        <begin position="178"/>
        <end position="187"/>
    </location>
</feature>
<feature type="domain" description="Arf-GAP" evidence="6">
    <location>
        <begin position="11"/>
        <end position="129"/>
    </location>
</feature>
<sequence>MNSKKEEERNEKIIRGLMKLPPNRRCINCNSLGPQYVCTNFWTFVCVACSGIHREFTHRVKSVSMAKFTKQEVEALQRGGNQRARELFLSDWDAQQMRLPANSNPDKIREFIKAVYVDKRYAGSRSSDKPPRDTQNHKGEEDHRRASSYHSFSQSPPYDHQYEERRYGRQTGMLTRKPGSDRGHYEGKISSFLYSPGRQAEQMYEDRFANESSSRMSDYSVSSDQFRFDVQSPNFHDPGYGSSPSQVRDILAEDAKSQKLGVSPDPNITEDMSRAAHIHRGASSGSFASFDSSSLKSVNSGSLIDSVLPPEHAPEIHPADTSALPPVLQMSSAANTSVVDLFSQEFVQSQDPLRHTSSAANKTNLDLFNQEFVQSQNSFPNPSVDLFADFNHQPSTVTSNEQKAQAGLSSETERWATFDLPHHVESPFKESQGLPPLEHPVKKDAPTGSIDLFSSMFSVQNSASPGQSSLADDLWAIGLNEDLRNSQVRKETQCPSNKNAFADSTGNIPQIFPGILPQSSILQDTMQRQLTPTDPYVSKAPEVMFSDGFLNSAMDDKAPAVAVLTGMPGSSLPQPGISQMGRATQEWKATNPFDLPYDSGSEANNVFLDMSSLQAALPEPQLSSTFLGGLPDPWFQQNSLSTFPPPVPQGGLAYTGGQAPSSQLQ</sequence>
<dbReference type="CDD" id="cd08838">
    <property type="entry name" value="ArfGap_AGFG"/>
    <property type="match status" value="1"/>
</dbReference>
<evidence type="ECO:0000313" key="8">
    <source>
        <dbReference type="Proteomes" id="UP000243459"/>
    </source>
</evidence>
<dbReference type="Gene3D" id="1.10.220.150">
    <property type="entry name" value="Arf GTPase activating protein"/>
    <property type="match status" value="1"/>
</dbReference>